<evidence type="ECO:0000313" key="3">
    <source>
        <dbReference type="EMBL" id="MDT2599795.1"/>
    </source>
</evidence>
<evidence type="ECO:0000256" key="2">
    <source>
        <dbReference type="SAM" id="MobiDB-lite"/>
    </source>
</evidence>
<sequence length="344" mass="39928">MTEEKNKINQIYDTLVDSEEPGLNIREKEILHPDETTEESTEAFKSVPQSKPVSDSAINYYDNREENYQDLLRLIDDAEKEIADLKFRKILMESDFPSLLDYFKKIFVEESMTASAIAKGALLEYFTFELIKPLQNHDLHLSTNEFSTWESKHFNLSYRLTSTNEINFSFMMPTSDGKFRSEKIKLMEVYPEIMKVTVLNDAVLTLLKDCYNKHIYTSGQNSMFSREMNDVMAHMKDLGFDFDENLLDNSQPLDLSVDLTHKTPVEVLDKIFITTMDNENYDFKKVDENSYLVALDGNQTVTIKQNTEDQTSSLKLNTDRKNKSLIEFFGSYPFLVPLTITDEQ</sequence>
<proteinExistence type="predicted"/>
<dbReference type="RefSeq" id="WP_311821667.1">
    <property type="nucleotide sequence ID" value="NZ_JARPYF010000002.1"/>
</dbReference>
<gene>
    <name evidence="3" type="ORF">P7D85_08420</name>
</gene>
<accession>A0ABU3EY56</accession>
<feature type="region of interest" description="Disordered" evidence="2">
    <location>
        <begin position="31"/>
        <end position="51"/>
    </location>
</feature>
<dbReference type="Proteomes" id="UP001252875">
    <property type="component" value="Unassembled WGS sequence"/>
</dbReference>
<protein>
    <submittedName>
        <fullName evidence="3">Uncharacterized protein</fullName>
    </submittedName>
</protein>
<comment type="caution">
    <text evidence="3">The sequence shown here is derived from an EMBL/GenBank/DDBJ whole genome shotgun (WGS) entry which is preliminary data.</text>
</comment>
<name>A0ABU3EY56_9ENTE</name>
<organism evidence="3 4">
    <name type="scientific">Enterococcus hulanensis</name>
    <dbReference type="NCBI Taxonomy" id="2559929"/>
    <lineage>
        <taxon>Bacteria</taxon>
        <taxon>Bacillati</taxon>
        <taxon>Bacillota</taxon>
        <taxon>Bacilli</taxon>
        <taxon>Lactobacillales</taxon>
        <taxon>Enterococcaceae</taxon>
        <taxon>Enterococcus</taxon>
    </lineage>
</organism>
<dbReference type="EMBL" id="JARPYI010000003">
    <property type="protein sequence ID" value="MDT2599795.1"/>
    <property type="molecule type" value="Genomic_DNA"/>
</dbReference>
<keyword evidence="4" id="KW-1185">Reference proteome</keyword>
<evidence type="ECO:0000313" key="4">
    <source>
        <dbReference type="Proteomes" id="UP001252875"/>
    </source>
</evidence>
<keyword evidence="1" id="KW-0175">Coiled coil</keyword>
<feature type="coiled-coil region" evidence="1">
    <location>
        <begin position="61"/>
        <end position="95"/>
    </location>
</feature>
<reference evidence="3 4" key="1">
    <citation type="submission" date="2023-03" db="EMBL/GenBank/DDBJ databases">
        <authorList>
            <person name="Shen W."/>
            <person name="Cai J."/>
        </authorList>
    </citation>
    <scope>NUCLEOTIDE SEQUENCE [LARGE SCALE GENOMIC DNA]</scope>
    <source>
        <strain evidence="3 4">D6-4</strain>
    </source>
</reference>
<evidence type="ECO:0000256" key="1">
    <source>
        <dbReference type="SAM" id="Coils"/>
    </source>
</evidence>